<evidence type="ECO:0000256" key="1">
    <source>
        <dbReference type="SAM" id="MobiDB-lite"/>
    </source>
</evidence>
<protein>
    <submittedName>
        <fullName evidence="2">Uncharacterized protein</fullName>
    </submittedName>
</protein>
<reference evidence="2 3" key="1">
    <citation type="journal article" date="2012" name="Eukaryot. Cell">
        <title>Genome sequence of the fungus Glarea lozoyensis: the first genome sequence of a species from the Helotiaceae family.</title>
        <authorList>
            <person name="Youssar L."/>
            <person name="Gruening B.A."/>
            <person name="Erxleben A."/>
            <person name="Guenther S."/>
            <person name="Huettel W."/>
        </authorList>
    </citation>
    <scope>NUCLEOTIDE SEQUENCE [LARGE SCALE GENOMIC DNA]</scope>
    <source>
        <strain evidence="3">ATCC 74030 / MF5533</strain>
    </source>
</reference>
<evidence type="ECO:0000313" key="3">
    <source>
        <dbReference type="Proteomes" id="UP000005446"/>
    </source>
</evidence>
<comment type="caution">
    <text evidence="2">The sequence shown here is derived from an EMBL/GenBank/DDBJ whole genome shotgun (WGS) entry which is preliminary data.</text>
</comment>
<proteinExistence type="predicted"/>
<dbReference type="InParanoid" id="H0ES45"/>
<dbReference type="AlphaFoldDB" id="H0ES45"/>
<dbReference type="OrthoDB" id="3549551at2759"/>
<gene>
    <name evidence="2" type="ORF">M7I_5521</name>
</gene>
<evidence type="ECO:0000313" key="2">
    <source>
        <dbReference type="EMBL" id="EHK98637.1"/>
    </source>
</evidence>
<dbReference type="PANTHER" id="PTHR35043:SF7">
    <property type="entry name" value="TRANSCRIPTION FACTOR DOMAIN-CONTAINING PROTEIN"/>
    <property type="match status" value="1"/>
</dbReference>
<dbReference type="PANTHER" id="PTHR35043">
    <property type="entry name" value="TRANSCRIPTION FACTOR DOMAIN-CONTAINING PROTEIN"/>
    <property type="match status" value="1"/>
</dbReference>
<dbReference type="HOGENOM" id="CLU_1532716_0_0_1"/>
<sequence>MLICTWTVQHLNLPAQSPDSLTGSSKLRRTLKRAWTRVKWMVITLIAPEFLAGKAFQDFMMARKSRNQMRKFVGTDCVSWSLAHAYYANMGGFILKVDPEALINAEEASSQVCQCQSITATKSTVDGSEMCPYEKSRTRAKAMHSSKGRQYSKSSGSLSRSLYEEQETCQSPNLR</sequence>
<name>H0ES45_GLAL7</name>
<keyword evidence="3" id="KW-1185">Reference proteome</keyword>
<accession>H0ES45</accession>
<feature type="region of interest" description="Disordered" evidence="1">
    <location>
        <begin position="142"/>
        <end position="175"/>
    </location>
</feature>
<feature type="compositionally biased region" description="Low complexity" evidence="1">
    <location>
        <begin position="148"/>
        <end position="161"/>
    </location>
</feature>
<organism evidence="2 3">
    <name type="scientific">Glarea lozoyensis (strain ATCC 74030 / MF5533)</name>
    <dbReference type="NCBI Taxonomy" id="1104152"/>
    <lineage>
        <taxon>Eukaryota</taxon>
        <taxon>Fungi</taxon>
        <taxon>Dikarya</taxon>
        <taxon>Ascomycota</taxon>
        <taxon>Pezizomycotina</taxon>
        <taxon>Leotiomycetes</taxon>
        <taxon>Helotiales</taxon>
        <taxon>Helotiaceae</taxon>
        <taxon>Glarea</taxon>
    </lineage>
</organism>
<dbReference type="EMBL" id="AGUE01000140">
    <property type="protein sequence ID" value="EHK98637.1"/>
    <property type="molecule type" value="Genomic_DNA"/>
</dbReference>
<dbReference type="Proteomes" id="UP000005446">
    <property type="component" value="Unassembled WGS sequence"/>
</dbReference>